<evidence type="ECO:0000259" key="10">
    <source>
        <dbReference type="Pfam" id="PF04225"/>
    </source>
</evidence>
<evidence type="ECO:0000313" key="12">
    <source>
        <dbReference type="EMBL" id="SEH08703.1"/>
    </source>
</evidence>
<feature type="domain" description="Csd3-like second N-terminal" evidence="11">
    <location>
        <begin position="334"/>
        <end position="454"/>
    </location>
</feature>
<dbReference type="InterPro" id="IPR050570">
    <property type="entry name" value="Cell_wall_metabolism_enzyme"/>
</dbReference>
<keyword evidence="4" id="KW-0479">Metal-binding</keyword>
<dbReference type="InterPro" id="IPR011055">
    <property type="entry name" value="Dup_hybrid_motif"/>
</dbReference>
<reference evidence="12 13" key="1">
    <citation type="submission" date="2016-10" db="EMBL/GenBank/DDBJ databases">
        <authorList>
            <person name="de Groot N.N."/>
        </authorList>
    </citation>
    <scope>NUCLEOTIDE SEQUENCE [LARGE SCALE GENOMIC DNA]</scope>
    <source>
        <strain evidence="12">MBHS1</strain>
    </source>
</reference>
<dbReference type="Pfam" id="PF19425">
    <property type="entry name" value="Csd3_N2"/>
    <property type="match status" value="1"/>
</dbReference>
<keyword evidence="5 12" id="KW-0378">Hydrolase</keyword>
<dbReference type="AlphaFoldDB" id="A0A1H6FGC2"/>
<evidence type="ECO:0000256" key="5">
    <source>
        <dbReference type="ARBA" id="ARBA00022801"/>
    </source>
</evidence>
<dbReference type="InterPro" id="IPR016047">
    <property type="entry name" value="M23ase_b-sheet_dom"/>
</dbReference>
<sequence length="604" mass="67267">MSQHSIKRYQYKPVKNMKAVMPRSSVQYRLQTSKTRRLLSGMFRWFGSGEKKQAVMRRNCAPDMRWKIGQLSSIPPYRRKLVHASFVALGLTASLPLDYSIAYAPVNHPPEIPQTWMAQLNFDTEIHTTSLKITAPGIESDYLSSQAISVLRPDIAGWGNIENYPDGESHASELSVGNFFEISQDKKIAKTPSTQNSITHTANETSNKPQKTIKISAETKSPSVSTTTTSKAKWRIMTVKSGDNVSTLFKRNNLNQGDLINILKLGKAKRLLRALQPGQELRVQADKDGHIQAMCLTLFKSKRELHIISEGKKGPFTALLRGQGDPLTLKKKIKQVQGTLKKSSFNKSTKKAGLPDPLHQKLVNIFGWTLDIEHALKSGDRFKVVYEQYQSNGQAVKDGNILAAEIYHQGKAWTAVRYTDARGHSAYYSPQGISLKPAFHRHPVKNPRITSHFNLKRRHPILKIIRPHKGTDYGTKSGTPIYAVADGKVESKSWKGGYGRTIVLEHGNKYSTLYAHMSRYGKGLKAGQRVKQGQIIGYVGHSGLASSSHLHYELHVDGAAKNAYSTKLPQSGAIKATQLADFKKHANTLLAQLKSSNVQVAMKK</sequence>
<dbReference type="SUPFAM" id="SSF51261">
    <property type="entry name" value="Duplicated hybrid motif"/>
    <property type="match status" value="1"/>
</dbReference>
<dbReference type="Pfam" id="PF04225">
    <property type="entry name" value="LysM_OapA"/>
    <property type="match status" value="1"/>
</dbReference>
<dbReference type="InterPro" id="IPR007340">
    <property type="entry name" value="LysM_Opacity-associatedA"/>
</dbReference>
<name>A0A1H6FGC2_9GAMM</name>
<feature type="domain" description="M23ase beta-sheet core" evidence="9">
    <location>
        <begin position="467"/>
        <end position="562"/>
    </location>
</feature>
<protein>
    <submittedName>
        <fullName evidence="12">Murein DD-endopeptidase MepM</fullName>
        <ecNumber evidence="12">3.4.24.-</ecNumber>
    </submittedName>
</protein>
<proteinExistence type="predicted"/>
<dbReference type="Pfam" id="PF01551">
    <property type="entry name" value="Peptidase_M23"/>
    <property type="match status" value="1"/>
</dbReference>
<keyword evidence="13" id="KW-1185">Reference proteome</keyword>
<evidence type="ECO:0000256" key="6">
    <source>
        <dbReference type="ARBA" id="ARBA00022833"/>
    </source>
</evidence>
<dbReference type="Gene3D" id="3.10.450.350">
    <property type="match status" value="2"/>
</dbReference>
<dbReference type="EC" id="3.4.24.-" evidence="12"/>
<accession>A0A1H6FGC2</accession>
<feature type="domain" description="Opacity-associated protein A LysM-like" evidence="10">
    <location>
        <begin position="233"/>
        <end position="296"/>
    </location>
</feature>
<dbReference type="GO" id="GO:0006508">
    <property type="term" value="P:proteolysis"/>
    <property type="evidence" value="ECO:0007669"/>
    <property type="project" value="UniProtKB-KW"/>
</dbReference>
<dbReference type="PANTHER" id="PTHR21666">
    <property type="entry name" value="PEPTIDASE-RELATED"/>
    <property type="match status" value="1"/>
</dbReference>
<dbReference type="Proteomes" id="UP000236724">
    <property type="component" value="Unassembled WGS sequence"/>
</dbReference>
<evidence type="ECO:0000259" key="9">
    <source>
        <dbReference type="Pfam" id="PF01551"/>
    </source>
</evidence>
<keyword evidence="7" id="KW-0482">Metalloprotease</keyword>
<dbReference type="GO" id="GO:0046872">
    <property type="term" value="F:metal ion binding"/>
    <property type="evidence" value="ECO:0007669"/>
    <property type="project" value="UniProtKB-KW"/>
</dbReference>
<dbReference type="RefSeq" id="WP_177428672.1">
    <property type="nucleotide sequence ID" value="NZ_FMSV02000556.1"/>
</dbReference>
<evidence type="ECO:0000256" key="1">
    <source>
        <dbReference type="ARBA" id="ARBA00001947"/>
    </source>
</evidence>
<evidence type="ECO:0000256" key="7">
    <source>
        <dbReference type="ARBA" id="ARBA00023049"/>
    </source>
</evidence>
<feature type="compositionally biased region" description="Polar residues" evidence="8">
    <location>
        <begin position="191"/>
        <end position="210"/>
    </location>
</feature>
<organism evidence="12 13">
    <name type="scientific">Candidatus Venteria ishoeyi</name>
    <dbReference type="NCBI Taxonomy" id="1899563"/>
    <lineage>
        <taxon>Bacteria</taxon>
        <taxon>Pseudomonadati</taxon>
        <taxon>Pseudomonadota</taxon>
        <taxon>Gammaproteobacteria</taxon>
        <taxon>Thiotrichales</taxon>
        <taxon>Thiotrichaceae</taxon>
        <taxon>Venteria</taxon>
    </lineage>
</organism>
<evidence type="ECO:0000256" key="2">
    <source>
        <dbReference type="ARBA" id="ARBA00004196"/>
    </source>
</evidence>
<dbReference type="CDD" id="cd12797">
    <property type="entry name" value="M23_peptidase"/>
    <property type="match status" value="1"/>
</dbReference>
<dbReference type="PANTHER" id="PTHR21666:SF288">
    <property type="entry name" value="CELL DIVISION PROTEIN YTFB"/>
    <property type="match status" value="1"/>
</dbReference>
<evidence type="ECO:0000256" key="8">
    <source>
        <dbReference type="SAM" id="MobiDB-lite"/>
    </source>
</evidence>
<dbReference type="GO" id="GO:0004222">
    <property type="term" value="F:metalloendopeptidase activity"/>
    <property type="evidence" value="ECO:0007669"/>
    <property type="project" value="TreeGrafter"/>
</dbReference>
<keyword evidence="3" id="KW-0645">Protease</keyword>
<evidence type="ECO:0000256" key="3">
    <source>
        <dbReference type="ARBA" id="ARBA00022670"/>
    </source>
</evidence>
<evidence type="ECO:0000256" key="4">
    <source>
        <dbReference type="ARBA" id="ARBA00022723"/>
    </source>
</evidence>
<evidence type="ECO:0000259" key="11">
    <source>
        <dbReference type="Pfam" id="PF19425"/>
    </source>
</evidence>
<feature type="region of interest" description="Disordered" evidence="8">
    <location>
        <begin position="190"/>
        <end position="210"/>
    </location>
</feature>
<dbReference type="EMBL" id="FMSV02000556">
    <property type="protein sequence ID" value="SEH08703.1"/>
    <property type="molecule type" value="Genomic_DNA"/>
</dbReference>
<comment type="cofactor">
    <cofactor evidence="1">
        <name>Zn(2+)</name>
        <dbReference type="ChEBI" id="CHEBI:29105"/>
    </cofactor>
</comment>
<keyword evidence="6" id="KW-0862">Zinc</keyword>
<dbReference type="GO" id="GO:0042834">
    <property type="term" value="F:peptidoglycan binding"/>
    <property type="evidence" value="ECO:0007669"/>
    <property type="project" value="InterPro"/>
</dbReference>
<evidence type="ECO:0000313" key="13">
    <source>
        <dbReference type="Proteomes" id="UP000236724"/>
    </source>
</evidence>
<dbReference type="Gene3D" id="2.70.70.10">
    <property type="entry name" value="Glucose Permease (Domain IIA)"/>
    <property type="match status" value="1"/>
</dbReference>
<gene>
    <name evidence="12" type="primary">mepM_2</name>
    <name evidence="12" type="ORF">MBHS_04595</name>
</gene>
<dbReference type="InterPro" id="IPR045834">
    <property type="entry name" value="Csd3_N2"/>
</dbReference>
<dbReference type="GO" id="GO:0030313">
    <property type="term" value="C:cell envelope"/>
    <property type="evidence" value="ECO:0007669"/>
    <property type="project" value="UniProtKB-SubCell"/>
</dbReference>
<comment type="subcellular location">
    <subcellularLocation>
        <location evidence="2">Cell envelope</location>
    </subcellularLocation>
</comment>